<dbReference type="RefSeq" id="WP_001790000.1">
    <property type="nucleotide sequence ID" value="NC_002951.2"/>
</dbReference>
<proteinExistence type="predicted"/>
<dbReference type="HOGENOM" id="CLU_3405545_0_0_9"/>
<protein>
    <submittedName>
        <fullName evidence="1">Uncharacterized protein</fullName>
    </submittedName>
</protein>
<dbReference type="SMR" id="A0A0H2WZT9"/>
<name>A0A0H2WZT9_STAAC</name>
<dbReference type="EMBL" id="CP000046">
    <property type="protein sequence ID" value="AAW38702.1"/>
    <property type="molecule type" value="Genomic_DNA"/>
</dbReference>
<evidence type="ECO:0000313" key="2">
    <source>
        <dbReference type="Proteomes" id="UP000000530"/>
    </source>
</evidence>
<sequence length="30" mass="3670">MTKNSKYTNEVSKEQFQEIENVNNKVKEFY</sequence>
<dbReference type="KEGG" id="sac:SACOL0057"/>
<gene>
    <name evidence="1" type="ordered locus">SACOL0057</name>
</gene>
<dbReference type="AlphaFoldDB" id="A0A0H2WZT9"/>
<evidence type="ECO:0000313" key="1">
    <source>
        <dbReference type="EMBL" id="AAW38702.1"/>
    </source>
</evidence>
<accession>A0A0H2WZT9</accession>
<dbReference type="Proteomes" id="UP000000530">
    <property type="component" value="Chromosome"/>
</dbReference>
<reference evidence="1 2" key="1">
    <citation type="journal article" date="2005" name="J. Bacteriol.">
        <title>Insights on evolution of virulence and resistance from the complete genome analysis of an early methicillin-resistant Staphylococcus aureus strain and a biofilm-producing methicillin-resistant Staphylococcus epidermidis strain.</title>
        <authorList>
            <person name="Gill S.R."/>
            <person name="Fouts D.E."/>
            <person name="Archer G.L."/>
            <person name="Mongodin E.F."/>
            <person name="Deboy R.T."/>
            <person name="Ravel J."/>
            <person name="Paulsen I.T."/>
            <person name="Kolonay J.F."/>
            <person name="Brinkac L."/>
            <person name="Beanan M."/>
            <person name="Dodson R.J."/>
            <person name="Daugherty S.C."/>
            <person name="Madupu R."/>
            <person name="Angiuoli S.V."/>
            <person name="Durkin A.S."/>
            <person name="Haft D.H."/>
            <person name="Vamathevan J."/>
            <person name="Khouri H."/>
            <person name="Utterback T."/>
            <person name="Lee C."/>
            <person name="Dimitrov G."/>
            <person name="Jiang L."/>
            <person name="Qin H."/>
            <person name="Weidman J."/>
            <person name="Tran K."/>
            <person name="Kang K."/>
            <person name="Hance I.R."/>
            <person name="Nelson K.E."/>
            <person name="Fraser C.M."/>
        </authorList>
    </citation>
    <scope>NUCLEOTIDE SEQUENCE [LARGE SCALE GENOMIC DNA]</scope>
    <source>
        <strain evidence="1 2">COL</strain>
    </source>
</reference>
<organism evidence="1 2">
    <name type="scientific">Staphylococcus aureus (strain COL)</name>
    <dbReference type="NCBI Taxonomy" id="93062"/>
    <lineage>
        <taxon>Bacteria</taxon>
        <taxon>Bacillati</taxon>
        <taxon>Bacillota</taxon>
        <taxon>Bacilli</taxon>
        <taxon>Bacillales</taxon>
        <taxon>Staphylococcaceae</taxon>
        <taxon>Staphylococcus</taxon>
    </lineage>
</organism>